<dbReference type="GO" id="GO:0003700">
    <property type="term" value="F:DNA-binding transcription factor activity"/>
    <property type="evidence" value="ECO:0007669"/>
    <property type="project" value="TreeGrafter"/>
</dbReference>
<gene>
    <name evidence="5" type="primary">ascG</name>
    <name evidence="5" type="ORF">A8U91_02847</name>
</gene>
<evidence type="ECO:0000313" key="6">
    <source>
        <dbReference type="Proteomes" id="UP000092504"/>
    </source>
</evidence>
<dbReference type="AlphaFoldDB" id="A0A1B8NUZ8"/>
<dbReference type="PANTHER" id="PTHR30146:SF138">
    <property type="entry name" value="TRANSCRIPTIONAL REGULATORY PROTEIN"/>
    <property type="match status" value="1"/>
</dbReference>
<evidence type="ECO:0000256" key="3">
    <source>
        <dbReference type="ARBA" id="ARBA00023163"/>
    </source>
</evidence>
<dbReference type="Proteomes" id="UP000092504">
    <property type="component" value="Unassembled WGS sequence"/>
</dbReference>
<evidence type="ECO:0000256" key="1">
    <source>
        <dbReference type="ARBA" id="ARBA00023015"/>
    </source>
</evidence>
<keyword evidence="2" id="KW-0238">DNA-binding</keyword>
<accession>A0A1B8NUZ8</accession>
<dbReference type="SMART" id="SM00354">
    <property type="entry name" value="HTH_LACI"/>
    <property type="match status" value="1"/>
</dbReference>
<organism evidence="5 6">
    <name type="scientific">Halomonas elongata</name>
    <dbReference type="NCBI Taxonomy" id="2746"/>
    <lineage>
        <taxon>Bacteria</taxon>
        <taxon>Pseudomonadati</taxon>
        <taxon>Pseudomonadota</taxon>
        <taxon>Gammaproteobacteria</taxon>
        <taxon>Oceanospirillales</taxon>
        <taxon>Halomonadaceae</taxon>
        <taxon>Halomonas</taxon>
    </lineage>
</organism>
<comment type="caution">
    <text evidence="5">The sequence shown here is derived from an EMBL/GenBank/DDBJ whole genome shotgun (WGS) entry which is preliminary data.</text>
</comment>
<feature type="domain" description="HTH lacI-type" evidence="4">
    <location>
        <begin position="2"/>
        <end position="48"/>
    </location>
</feature>
<dbReference type="Pfam" id="PF00356">
    <property type="entry name" value="LacI"/>
    <property type="match status" value="1"/>
</dbReference>
<proteinExistence type="predicted"/>
<name>A0A1B8NUZ8_HALEL</name>
<dbReference type="PROSITE" id="PS50932">
    <property type="entry name" value="HTH_LACI_2"/>
    <property type="match status" value="1"/>
</dbReference>
<evidence type="ECO:0000313" key="5">
    <source>
        <dbReference type="EMBL" id="OBX33805.1"/>
    </source>
</evidence>
<dbReference type="InterPro" id="IPR010982">
    <property type="entry name" value="Lambda_DNA-bd_dom_sf"/>
</dbReference>
<sequence length="48" mass="5286">MTNIRKVAELADVSVATVSRTLKTPDIVSPETRDRVLAAVEQAGYRRT</sequence>
<dbReference type="InterPro" id="IPR000843">
    <property type="entry name" value="HTH_LacI"/>
</dbReference>
<evidence type="ECO:0000259" key="4">
    <source>
        <dbReference type="PROSITE" id="PS50932"/>
    </source>
</evidence>
<evidence type="ECO:0000256" key="2">
    <source>
        <dbReference type="ARBA" id="ARBA00023125"/>
    </source>
</evidence>
<dbReference type="EMBL" id="MAJD01000002">
    <property type="protein sequence ID" value="OBX33805.1"/>
    <property type="molecule type" value="Genomic_DNA"/>
</dbReference>
<keyword evidence="1" id="KW-0805">Transcription regulation</keyword>
<dbReference type="CDD" id="cd01392">
    <property type="entry name" value="HTH_LacI"/>
    <property type="match status" value="1"/>
</dbReference>
<dbReference type="Gene3D" id="1.10.260.40">
    <property type="entry name" value="lambda repressor-like DNA-binding domains"/>
    <property type="match status" value="1"/>
</dbReference>
<dbReference type="PANTHER" id="PTHR30146">
    <property type="entry name" value="LACI-RELATED TRANSCRIPTIONAL REPRESSOR"/>
    <property type="match status" value="1"/>
</dbReference>
<reference evidence="5 6" key="1">
    <citation type="submission" date="2016-06" db="EMBL/GenBank/DDBJ databases">
        <title>Genome sequence of halotolerant plant growth promoting strain of Halomonas elongata HEK1 isolated from salterns of Rann of Kutch, Gujarat, India.</title>
        <authorList>
            <person name="Gaba S."/>
            <person name="Singh R.N."/>
            <person name="Abrol S."/>
            <person name="Kaushik R."/>
            <person name="Saxena A.K."/>
        </authorList>
    </citation>
    <scope>NUCLEOTIDE SEQUENCE [LARGE SCALE GENOMIC DNA]</scope>
    <source>
        <strain evidence="5 6">HEK1</strain>
    </source>
</reference>
<protein>
    <submittedName>
        <fullName evidence="5">HTH-type transcriptional regulator AscG</fullName>
    </submittedName>
</protein>
<keyword evidence="3" id="KW-0804">Transcription</keyword>
<dbReference type="GO" id="GO:0000976">
    <property type="term" value="F:transcription cis-regulatory region binding"/>
    <property type="evidence" value="ECO:0007669"/>
    <property type="project" value="TreeGrafter"/>
</dbReference>
<dbReference type="SUPFAM" id="SSF47413">
    <property type="entry name" value="lambda repressor-like DNA-binding domains"/>
    <property type="match status" value="1"/>
</dbReference>
<dbReference type="PATRIC" id="fig|2746.7.peg.2915"/>